<dbReference type="SUPFAM" id="SSF51197">
    <property type="entry name" value="Clavaminate synthase-like"/>
    <property type="match status" value="1"/>
</dbReference>
<gene>
    <name evidence="1" type="ORF">HH303_14445</name>
</gene>
<name>A0A7Y0E205_9PROT</name>
<dbReference type="PANTHER" id="PTHR20883">
    <property type="entry name" value="PHYTANOYL-COA DIOXYGENASE DOMAIN CONTAINING 1"/>
    <property type="match status" value="1"/>
</dbReference>
<keyword evidence="1" id="KW-0560">Oxidoreductase</keyword>
<evidence type="ECO:0000313" key="2">
    <source>
        <dbReference type="Proteomes" id="UP000539372"/>
    </source>
</evidence>
<reference evidence="1 2" key="1">
    <citation type="submission" date="2020-04" db="EMBL/GenBank/DDBJ databases">
        <title>Rhodospirillaceae bacterium KN72 isolated from deep sea.</title>
        <authorList>
            <person name="Zhang D.-C."/>
        </authorList>
    </citation>
    <scope>NUCLEOTIDE SEQUENCE [LARGE SCALE GENOMIC DNA]</scope>
    <source>
        <strain evidence="1 2">KN72</strain>
    </source>
</reference>
<dbReference type="InterPro" id="IPR008775">
    <property type="entry name" value="Phytyl_CoA_dOase-like"/>
</dbReference>
<evidence type="ECO:0000313" key="1">
    <source>
        <dbReference type="EMBL" id="NMM45693.1"/>
    </source>
</evidence>
<dbReference type="Proteomes" id="UP000539372">
    <property type="component" value="Unassembled WGS sequence"/>
</dbReference>
<proteinExistence type="predicted"/>
<dbReference type="GO" id="GO:0005506">
    <property type="term" value="F:iron ion binding"/>
    <property type="evidence" value="ECO:0007669"/>
    <property type="project" value="UniProtKB-ARBA"/>
</dbReference>
<protein>
    <submittedName>
        <fullName evidence="1">Phytanoyl-CoA dioxygenase</fullName>
    </submittedName>
</protein>
<comment type="caution">
    <text evidence="1">The sequence shown here is derived from an EMBL/GenBank/DDBJ whole genome shotgun (WGS) entry which is preliminary data.</text>
</comment>
<dbReference type="AlphaFoldDB" id="A0A7Y0E205"/>
<keyword evidence="1" id="KW-0223">Dioxygenase</keyword>
<dbReference type="Gene3D" id="2.60.120.620">
    <property type="entry name" value="q2cbj1_9rhob like domain"/>
    <property type="match status" value="1"/>
</dbReference>
<dbReference type="GO" id="GO:0016706">
    <property type="term" value="F:2-oxoglutarate-dependent dioxygenase activity"/>
    <property type="evidence" value="ECO:0007669"/>
    <property type="project" value="UniProtKB-ARBA"/>
</dbReference>
<dbReference type="EMBL" id="JABBNT010000004">
    <property type="protein sequence ID" value="NMM45693.1"/>
    <property type="molecule type" value="Genomic_DNA"/>
</dbReference>
<dbReference type="PANTHER" id="PTHR20883:SF49">
    <property type="entry name" value="PHYTANOYL-COA DIOXYGENASE"/>
    <property type="match status" value="1"/>
</dbReference>
<keyword evidence="2" id="KW-1185">Reference proteome</keyword>
<sequence length="284" mass="31673">MEDAMTILSQTTIDNFRADGAVLLKGAFADWVDVLEAGLDRNLKDPAPNARFYRGEGDEAEKNAEKGSNKGGGAFFADYCNWARIPEYRSFVFESPAAQIAAELTGSDSIRMFHEHVVLKESATPIPTPWHHDLPYYCLDGSKTCSLWVALDHVPKERAVEYLAGSHRWGKLYEPQYFSGKSVNEDTPWETLPDIDAHREDYEILSWATEPGDAIAFSFQTVHGAPANNSMDRRAAIAFRWMGDDVTYLHRNGKTSPPFPNLTLKDGDPMDAPEFPLVWPGTAA</sequence>
<accession>A0A7Y0E205</accession>
<organism evidence="1 2">
    <name type="scientific">Pacificispira spongiicola</name>
    <dbReference type="NCBI Taxonomy" id="2729598"/>
    <lineage>
        <taxon>Bacteria</taxon>
        <taxon>Pseudomonadati</taxon>
        <taxon>Pseudomonadota</taxon>
        <taxon>Alphaproteobacteria</taxon>
        <taxon>Rhodospirillales</taxon>
        <taxon>Rhodospirillaceae</taxon>
        <taxon>Pacificispira</taxon>
    </lineage>
</organism>
<dbReference type="Pfam" id="PF05721">
    <property type="entry name" value="PhyH"/>
    <property type="match status" value="1"/>
</dbReference>